<keyword evidence="2" id="KW-0547">Nucleotide-binding</keyword>
<dbReference type="Gene3D" id="3.40.50.300">
    <property type="entry name" value="P-loop containing nucleotide triphosphate hydrolases"/>
    <property type="match status" value="1"/>
</dbReference>
<dbReference type="GO" id="GO:0006260">
    <property type="term" value="P:DNA replication"/>
    <property type="evidence" value="ECO:0007669"/>
    <property type="project" value="TreeGrafter"/>
</dbReference>
<dbReference type="PANTHER" id="PTHR30050:SF4">
    <property type="entry name" value="ATP-BINDING PROTEIN RV3427C IN INSERTION SEQUENCE-RELATED"/>
    <property type="match status" value="1"/>
</dbReference>
<accession>A0A9D1ICK5</accession>
<dbReference type="GO" id="GO:0005524">
    <property type="term" value="F:ATP binding"/>
    <property type="evidence" value="ECO:0007669"/>
    <property type="project" value="UniProtKB-KW"/>
</dbReference>
<keyword evidence="2" id="KW-0067">ATP-binding</keyword>
<reference evidence="2" key="2">
    <citation type="journal article" date="2021" name="PeerJ">
        <title>Extensive microbial diversity within the chicken gut microbiome revealed by metagenomics and culture.</title>
        <authorList>
            <person name="Gilroy R."/>
            <person name="Ravi A."/>
            <person name="Getino M."/>
            <person name="Pursley I."/>
            <person name="Horton D.L."/>
            <person name="Alikhan N.F."/>
            <person name="Baker D."/>
            <person name="Gharbi K."/>
            <person name="Hall N."/>
            <person name="Watson M."/>
            <person name="Adriaenssens E.M."/>
            <person name="Foster-Nyarko E."/>
            <person name="Jarju S."/>
            <person name="Secka A."/>
            <person name="Antonio M."/>
            <person name="Oren A."/>
            <person name="Chaudhuri R.R."/>
            <person name="La Ragione R."/>
            <person name="Hildebrand F."/>
            <person name="Pallen M.J."/>
        </authorList>
    </citation>
    <scope>NUCLEOTIDE SEQUENCE</scope>
    <source>
        <strain evidence="2">ChiHcec3-11533</strain>
    </source>
</reference>
<gene>
    <name evidence="2" type="ORF">IAB02_08145</name>
</gene>
<evidence type="ECO:0000259" key="1">
    <source>
        <dbReference type="Pfam" id="PF01695"/>
    </source>
</evidence>
<dbReference type="AlphaFoldDB" id="A0A9D1ICK5"/>
<reference evidence="2" key="1">
    <citation type="submission" date="2020-10" db="EMBL/GenBank/DDBJ databases">
        <authorList>
            <person name="Gilroy R."/>
        </authorList>
    </citation>
    <scope>NUCLEOTIDE SEQUENCE</scope>
    <source>
        <strain evidence="2">ChiHcec3-11533</strain>
    </source>
</reference>
<feature type="domain" description="IstB-like ATP-binding" evidence="1">
    <location>
        <begin position="181"/>
        <end position="297"/>
    </location>
</feature>
<dbReference type="EMBL" id="DVMU01000184">
    <property type="protein sequence ID" value="HIU34518.1"/>
    <property type="molecule type" value="Genomic_DNA"/>
</dbReference>
<evidence type="ECO:0000313" key="2">
    <source>
        <dbReference type="EMBL" id="HIU34518.1"/>
    </source>
</evidence>
<evidence type="ECO:0000313" key="3">
    <source>
        <dbReference type="Proteomes" id="UP000824072"/>
    </source>
</evidence>
<comment type="caution">
    <text evidence="2">The sequence shown here is derived from an EMBL/GenBank/DDBJ whole genome shotgun (WGS) entry which is preliminary data.</text>
</comment>
<dbReference type="SUPFAM" id="SSF52540">
    <property type="entry name" value="P-loop containing nucleoside triphosphate hydrolases"/>
    <property type="match status" value="1"/>
</dbReference>
<proteinExistence type="predicted"/>
<protein>
    <submittedName>
        <fullName evidence="2">ATP-binding protein</fullName>
    </submittedName>
</protein>
<name>A0A9D1ICK5_9FIRM</name>
<organism evidence="2 3">
    <name type="scientific">Candidatus Pullichristensenella excrementigallinarum</name>
    <dbReference type="NCBI Taxonomy" id="2840907"/>
    <lineage>
        <taxon>Bacteria</taxon>
        <taxon>Bacillati</taxon>
        <taxon>Bacillota</taxon>
        <taxon>Clostridia</taxon>
        <taxon>Candidatus Pullichristensenella</taxon>
    </lineage>
</organism>
<dbReference type="Pfam" id="PF01695">
    <property type="entry name" value="IstB_IS21"/>
    <property type="match status" value="1"/>
</dbReference>
<sequence length="322" mass="37448">MTRAEQIRGLLEEYAARRRENADALRRREEEAYRLDPEIRRLREEAVATAVGAMRKSMGVRDEARLRAIAEEMRERGRAINAEIRFRLQRLGLKENYLEMAYRCPLCRDTGYVGDAPARFCACFERRLSQMRAGENPAIVRQTFETFEESRIPEENNQRLLLLGARRMCEEYADGFPETRWKNVLLLGAGGLGKTFLLNCVYERVTRRGFAALNVTAYQMFERMRKQHVGSDLEAEGFRDMLEAPLLLIDDLGTEPIMRNITIEYLFTLLNERMTRGQHTFLATNLNRTQIMERYGERVASRLFDKTAGVCIRLEGKDLRTL</sequence>
<dbReference type="Proteomes" id="UP000824072">
    <property type="component" value="Unassembled WGS sequence"/>
</dbReference>
<dbReference type="PANTHER" id="PTHR30050">
    <property type="entry name" value="CHROMOSOMAL REPLICATION INITIATOR PROTEIN DNAA"/>
    <property type="match status" value="1"/>
</dbReference>
<dbReference type="InterPro" id="IPR002611">
    <property type="entry name" value="IstB_ATP-bd"/>
</dbReference>
<dbReference type="InterPro" id="IPR027417">
    <property type="entry name" value="P-loop_NTPase"/>
</dbReference>